<dbReference type="Pfam" id="PF13439">
    <property type="entry name" value="Glyco_transf_4"/>
    <property type="match status" value="1"/>
</dbReference>
<gene>
    <name evidence="3" type="ORF">SAMN06297382_1657</name>
</gene>
<evidence type="ECO:0000313" key="4">
    <source>
        <dbReference type="Proteomes" id="UP000198346"/>
    </source>
</evidence>
<dbReference type="PANTHER" id="PTHR45947">
    <property type="entry name" value="SULFOQUINOVOSYL TRANSFERASE SQD2"/>
    <property type="match status" value="1"/>
</dbReference>
<dbReference type="InterPro" id="IPR050194">
    <property type="entry name" value="Glycosyltransferase_grp1"/>
</dbReference>
<feature type="domain" description="Glycosyl transferase family 1" evidence="1">
    <location>
        <begin position="215"/>
        <end position="369"/>
    </location>
</feature>
<dbReference type="PANTHER" id="PTHR45947:SF3">
    <property type="entry name" value="SULFOQUINOVOSYL TRANSFERASE SQD2"/>
    <property type="match status" value="1"/>
</dbReference>
<keyword evidence="3" id="KW-0808">Transferase</keyword>
<dbReference type="SUPFAM" id="SSF88713">
    <property type="entry name" value="Glycoside hydrolase/deacetylase"/>
    <property type="match status" value="1"/>
</dbReference>
<dbReference type="CDD" id="cd03798">
    <property type="entry name" value="GT4_WlbH-like"/>
    <property type="match status" value="1"/>
</dbReference>
<sequence length="740" mass="80043">MRILTLTTLYPNAAMPAHGVFVENRLAAFLARSGAQAKVVAPVPWFPFRGEWAGRYGAFARAPARETRRGLEIRHPRYAIPPRLAMGFAPAALERCFAKAARALIAEGWDFDLIDAHYLYPDGVAAVRVARRLGKPVVLTARGSDATLLPRFPRPRRMILDAIGEADAVIAVAQALKDELVRLGAPAEKISVLRNGVDPDRFRPQNRAAVRSRLGLKGPVLLSVGHLIKRKGHDRVIAALAALPDATLLIAGEGPERARLERRARRLGVDGRARFLGAVPHEDLPALYSAADALVLASSREGWPNVLLEAMACGAPAVATAAGGTPEVVRAPEAGRLAAARTAEAVAQAVRSLLDDPPSRDATRAYAERHSWDDTAAGIEALFERIIAQRARADRCAHAGESRDPAPARKRVPAFAGTGGKDAPRLLVTVDAEEAFDWSRFDREGWRLCPTADIDRFQRIAEDFGARPVYLLAWPMLADPATADYFRMLKERGAADLGAHLHQWTTPPFQGFDAERHSWQCNLPPDVQRAKLAALGDAFEAAFGARPRAHRAGRYGVDARAYETLAACGIAFDFSPSPGFDFSARGGPDFSAMSNAPFRMETKEGAVLVVPASGGWFARGTRRVVSRRRAPPGLDGKPPIWPRALAAPARLTCEGLSFAELAALARALVRESPLLVFSLHSTSLTPGANAYGRDGAAVAAMLETCRRFFDFFRRELGGAFAALDDLEAPEALEAPPRRHA</sequence>
<dbReference type="GO" id="GO:0005975">
    <property type="term" value="P:carbohydrate metabolic process"/>
    <property type="evidence" value="ECO:0007669"/>
    <property type="project" value="InterPro"/>
</dbReference>
<dbReference type="Pfam" id="PF00534">
    <property type="entry name" value="Glycos_transf_1"/>
    <property type="match status" value="1"/>
</dbReference>
<keyword evidence="4" id="KW-1185">Reference proteome</keyword>
<feature type="domain" description="Glycosyltransferase subfamily 4-like N-terminal" evidence="2">
    <location>
        <begin position="25"/>
        <end position="201"/>
    </location>
</feature>
<evidence type="ECO:0000259" key="2">
    <source>
        <dbReference type="Pfam" id="PF13439"/>
    </source>
</evidence>
<dbReference type="AlphaFoldDB" id="A0A239PSJ9"/>
<dbReference type="Proteomes" id="UP000198346">
    <property type="component" value="Unassembled WGS sequence"/>
</dbReference>
<organism evidence="3 4">
    <name type="scientific">Amphiplicatus metriothermophilus</name>
    <dbReference type="NCBI Taxonomy" id="1519374"/>
    <lineage>
        <taxon>Bacteria</taxon>
        <taxon>Pseudomonadati</taxon>
        <taxon>Pseudomonadota</taxon>
        <taxon>Alphaproteobacteria</taxon>
        <taxon>Parvularculales</taxon>
        <taxon>Parvularculaceae</taxon>
        <taxon>Amphiplicatus</taxon>
    </lineage>
</organism>
<accession>A0A239PSJ9</accession>
<dbReference type="Gene3D" id="3.40.50.2000">
    <property type="entry name" value="Glycogen Phosphorylase B"/>
    <property type="match status" value="2"/>
</dbReference>
<dbReference type="GO" id="GO:0016757">
    <property type="term" value="F:glycosyltransferase activity"/>
    <property type="evidence" value="ECO:0007669"/>
    <property type="project" value="InterPro"/>
</dbReference>
<dbReference type="InterPro" id="IPR011330">
    <property type="entry name" value="Glyco_hydro/deAcase_b/a-brl"/>
</dbReference>
<protein>
    <submittedName>
        <fullName evidence="3">Glycosyltransferase involved in cell wall bisynthesis</fullName>
    </submittedName>
</protein>
<dbReference type="SUPFAM" id="SSF53756">
    <property type="entry name" value="UDP-Glycosyltransferase/glycogen phosphorylase"/>
    <property type="match status" value="1"/>
</dbReference>
<evidence type="ECO:0000313" key="3">
    <source>
        <dbReference type="EMBL" id="SNT73259.1"/>
    </source>
</evidence>
<dbReference type="EMBL" id="FZQA01000003">
    <property type="protein sequence ID" value="SNT73259.1"/>
    <property type="molecule type" value="Genomic_DNA"/>
</dbReference>
<reference evidence="3 4" key="1">
    <citation type="submission" date="2017-07" db="EMBL/GenBank/DDBJ databases">
        <authorList>
            <person name="Sun Z.S."/>
            <person name="Albrecht U."/>
            <person name="Echele G."/>
            <person name="Lee C.C."/>
        </authorList>
    </citation>
    <scope>NUCLEOTIDE SEQUENCE [LARGE SCALE GENOMIC DNA]</scope>
    <source>
        <strain evidence="3 4">CGMCC 1.12710</strain>
    </source>
</reference>
<dbReference type="InterPro" id="IPR028098">
    <property type="entry name" value="Glyco_trans_4-like_N"/>
</dbReference>
<dbReference type="InterPro" id="IPR001296">
    <property type="entry name" value="Glyco_trans_1"/>
</dbReference>
<evidence type="ECO:0000259" key="1">
    <source>
        <dbReference type="Pfam" id="PF00534"/>
    </source>
</evidence>
<dbReference type="Gene3D" id="3.20.20.370">
    <property type="entry name" value="Glycoside hydrolase/deacetylase"/>
    <property type="match status" value="1"/>
</dbReference>
<name>A0A239PSJ9_9PROT</name>
<dbReference type="RefSeq" id="WP_200815288.1">
    <property type="nucleotide sequence ID" value="NZ_FZQA01000003.1"/>
</dbReference>
<proteinExistence type="predicted"/>